<gene>
    <name evidence="2" type="ORF">Pma05_33910</name>
</gene>
<feature type="region of interest" description="Disordered" evidence="1">
    <location>
        <begin position="1"/>
        <end position="81"/>
    </location>
</feature>
<organism evidence="2 3">
    <name type="scientific">Plantactinospora mayteni</name>
    <dbReference type="NCBI Taxonomy" id="566021"/>
    <lineage>
        <taxon>Bacteria</taxon>
        <taxon>Bacillati</taxon>
        <taxon>Actinomycetota</taxon>
        <taxon>Actinomycetes</taxon>
        <taxon>Micromonosporales</taxon>
        <taxon>Micromonosporaceae</taxon>
        <taxon>Plantactinospora</taxon>
    </lineage>
</organism>
<reference evidence="2 3" key="1">
    <citation type="submission" date="2021-01" db="EMBL/GenBank/DDBJ databases">
        <title>Whole genome shotgun sequence of Plantactinospora mayteni NBRC 109088.</title>
        <authorList>
            <person name="Komaki H."/>
            <person name="Tamura T."/>
        </authorList>
    </citation>
    <scope>NUCLEOTIDE SEQUENCE [LARGE SCALE GENOMIC DNA]</scope>
    <source>
        <strain evidence="2 3">NBRC 109088</strain>
    </source>
</reference>
<accession>A0ABQ4EQ81</accession>
<evidence type="ECO:0000256" key="1">
    <source>
        <dbReference type="SAM" id="MobiDB-lite"/>
    </source>
</evidence>
<dbReference type="Proteomes" id="UP000621500">
    <property type="component" value="Unassembled WGS sequence"/>
</dbReference>
<name>A0ABQ4EQ81_9ACTN</name>
<comment type="caution">
    <text evidence="2">The sequence shown here is derived from an EMBL/GenBank/DDBJ whole genome shotgun (WGS) entry which is preliminary data.</text>
</comment>
<keyword evidence="3" id="KW-1185">Reference proteome</keyword>
<proteinExistence type="predicted"/>
<evidence type="ECO:0000313" key="2">
    <source>
        <dbReference type="EMBL" id="GIG96818.1"/>
    </source>
</evidence>
<evidence type="ECO:0000313" key="3">
    <source>
        <dbReference type="Proteomes" id="UP000621500"/>
    </source>
</evidence>
<protein>
    <submittedName>
        <fullName evidence="2">Uncharacterized protein</fullName>
    </submittedName>
</protein>
<dbReference type="EMBL" id="BONX01000023">
    <property type="protein sequence ID" value="GIG96818.1"/>
    <property type="molecule type" value="Genomic_DNA"/>
</dbReference>
<sequence>MASRAISARRSGTAGPVGPHPGSDAGFSDNPAPAAARGAVTSLIGYDAGRANARPAPPHSHSHSHSHRQPMTILVRAADLR</sequence>